<proteinExistence type="predicted"/>
<dbReference type="SUPFAM" id="SSF109854">
    <property type="entry name" value="DinB/YfiT-like putative metalloenzymes"/>
    <property type="match status" value="1"/>
</dbReference>
<keyword evidence="2" id="KW-0413">Isomerase</keyword>
<evidence type="ECO:0000313" key="2">
    <source>
        <dbReference type="EMBL" id="MFB9443589.1"/>
    </source>
</evidence>
<dbReference type="GO" id="GO:0016853">
    <property type="term" value="F:isomerase activity"/>
    <property type="evidence" value="ECO:0007669"/>
    <property type="project" value="UniProtKB-KW"/>
</dbReference>
<dbReference type="InterPro" id="IPR017517">
    <property type="entry name" value="Maleyloyr_isom"/>
</dbReference>
<protein>
    <submittedName>
        <fullName evidence="2">Maleylpyruvate isomerase N-terminal domain-containing protein</fullName>
    </submittedName>
</protein>
<dbReference type="InterPro" id="IPR024344">
    <property type="entry name" value="MDMPI_metal-binding"/>
</dbReference>
<dbReference type="InterPro" id="IPR034660">
    <property type="entry name" value="DinB/YfiT-like"/>
</dbReference>
<dbReference type="Pfam" id="PF11716">
    <property type="entry name" value="MDMPI_N"/>
    <property type="match status" value="1"/>
</dbReference>
<keyword evidence="3" id="KW-1185">Reference proteome</keyword>
<dbReference type="EMBL" id="JBHMCA010000022">
    <property type="protein sequence ID" value="MFB9443589.1"/>
    <property type="molecule type" value="Genomic_DNA"/>
</dbReference>
<sequence>MSIDPLDAWAAETARLVTVLHDVPDGDWERPSPCPPWTAAELLGHVVAGVARVPGMLDAPAPARAEIDAVGYFRTDERFSGSTNEARIDLGRREAAAGGPELVRRLAVAREDAVGRCRREPPGRVVRTRHGDAMLLGDFLATRVLEAGIHGLDLAEALGREPWLTPAAAALLTRVYGAADRAGLSRLTLG</sequence>
<dbReference type="NCBIfam" id="TIGR03083">
    <property type="entry name" value="maleylpyruvate isomerase family mycothiol-dependent enzyme"/>
    <property type="match status" value="1"/>
</dbReference>
<accession>A0ABV5M417</accession>
<gene>
    <name evidence="2" type="ORF">ACFFTR_10885</name>
</gene>
<reference evidence="2 3" key="1">
    <citation type="submission" date="2024-09" db="EMBL/GenBank/DDBJ databases">
        <authorList>
            <person name="Sun Q."/>
            <person name="Mori K."/>
        </authorList>
    </citation>
    <scope>NUCLEOTIDE SEQUENCE [LARGE SCALE GENOMIC DNA]</scope>
    <source>
        <strain evidence="2 3">JCM 3307</strain>
    </source>
</reference>
<evidence type="ECO:0000313" key="3">
    <source>
        <dbReference type="Proteomes" id="UP001589608"/>
    </source>
</evidence>
<organism evidence="2 3">
    <name type="scientific">Dactylosporangium vinaceum</name>
    <dbReference type="NCBI Taxonomy" id="53362"/>
    <lineage>
        <taxon>Bacteria</taxon>
        <taxon>Bacillati</taxon>
        <taxon>Actinomycetota</taxon>
        <taxon>Actinomycetes</taxon>
        <taxon>Micromonosporales</taxon>
        <taxon>Micromonosporaceae</taxon>
        <taxon>Dactylosporangium</taxon>
    </lineage>
</organism>
<comment type="caution">
    <text evidence="2">The sequence shown here is derived from an EMBL/GenBank/DDBJ whole genome shotgun (WGS) entry which is preliminary data.</text>
</comment>
<dbReference type="RefSeq" id="WP_223093608.1">
    <property type="nucleotide sequence ID" value="NZ_CP061913.1"/>
</dbReference>
<name>A0ABV5M417_9ACTN</name>
<dbReference type="Gene3D" id="1.20.120.450">
    <property type="entry name" value="dinb family like domain"/>
    <property type="match status" value="1"/>
</dbReference>
<feature type="domain" description="Mycothiol-dependent maleylpyruvate isomerase metal-binding" evidence="1">
    <location>
        <begin position="9"/>
        <end position="155"/>
    </location>
</feature>
<evidence type="ECO:0000259" key="1">
    <source>
        <dbReference type="Pfam" id="PF11716"/>
    </source>
</evidence>
<dbReference type="Proteomes" id="UP001589608">
    <property type="component" value="Unassembled WGS sequence"/>
</dbReference>